<dbReference type="Proteomes" id="UP000694867">
    <property type="component" value="Unplaced"/>
</dbReference>
<dbReference type="FunFam" id="1.25.40.250:FF:000001">
    <property type="entry name" value="Eukaryotic translation initiation factor 3 subunit K"/>
    <property type="match status" value="1"/>
</dbReference>
<dbReference type="KEGG" id="goe:100908010"/>
<reference evidence="8" key="1">
    <citation type="submission" date="2025-08" db="UniProtKB">
        <authorList>
            <consortium name="RefSeq"/>
        </authorList>
    </citation>
    <scope>IDENTIFICATION</scope>
</reference>
<dbReference type="Gene3D" id="1.10.10.10">
    <property type="entry name" value="Winged helix-like DNA-binding domain superfamily/Winged helix DNA-binding domain"/>
    <property type="match status" value="1"/>
</dbReference>
<dbReference type="AlphaFoldDB" id="A0AAJ6VV11"/>
<dbReference type="CTD" id="27335"/>
<sequence length="230" mass="26616">MSLFGTVQAPPSEQVQKARVRVAEMLQELDRYNPQSIPFLENYVDLQCKANFYDQEANLAVLKLYQFNPGSVRTEVIAQILLKALTNLPHTDFVLCKCLIDLSHFGDRTLETIMQLHSDLEQCEFQKVWTSLSSDLREVEGVLGFEDSIRNYIGIVVNKTYQRIDKRMLCEFLNVKEKDLKPWMDRFSWKAQGVNDIFIANHEESIKTKSILEKITFESVEQIMANSQAK</sequence>
<evidence type="ECO:0000256" key="1">
    <source>
        <dbReference type="ARBA" id="ARBA00022490"/>
    </source>
</evidence>
<keyword evidence="2 5" id="KW-0396">Initiation factor</keyword>
<evidence type="ECO:0000256" key="3">
    <source>
        <dbReference type="ARBA" id="ARBA00022917"/>
    </source>
</evidence>
<dbReference type="Pfam" id="PF10075">
    <property type="entry name" value="CSN8_PSD8_EIF3K"/>
    <property type="match status" value="1"/>
</dbReference>
<evidence type="ECO:0000256" key="5">
    <source>
        <dbReference type="HAMAP-Rule" id="MF_03010"/>
    </source>
</evidence>
<evidence type="ECO:0000256" key="2">
    <source>
        <dbReference type="ARBA" id="ARBA00022540"/>
    </source>
</evidence>
<protein>
    <recommendedName>
        <fullName evidence="5">Eukaryotic translation initiation factor 3 subunit K</fullName>
        <shortName evidence="5">eIF3k</shortName>
    </recommendedName>
    <alternativeName>
        <fullName evidence="5">eIF-3 p25</fullName>
    </alternativeName>
</protein>
<dbReference type="SUPFAM" id="SSF46785">
    <property type="entry name" value="Winged helix' DNA-binding domain"/>
    <property type="match status" value="1"/>
</dbReference>
<dbReference type="RefSeq" id="XP_003737769.1">
    <property type="nucleotide sequence ID" value="XM_003737721.1"/>
</dbReference>
<dbReference type="PANTHER" id="PTHR13022">
    <property type="entry name" value="EUKARYOTIC TRANSLATION INITIATION FACTOR 3 SUBUNIT 11"/>
    <property type="match status" value="1"/>
</dbReference>
<dbReference type="GO" id="GO:0043022">
    <property type="term" value="F:ribosome binding"/>
    <property type="evidence" value="ECO:0007669"/>
    <property type="project" value="InterPro"/>
</dbReference>
<dbReference type="FunFam" id="1.10.10.10:FF:000212">
    <property type="entry name" value="Eukaryotic translation initiation factor 3 subunit K"/>
    <property type="match status" value="1"/>
</dbReference>
<comment type="subcellular location">
    <subcellularLocation>
        <location evidence="5">Cytoplasm</location>
    </subcellularLocation>
</comment>
<dbReference type="InterPro" id="IPR000717">
    <property type="entry name" value="PCI_dom"/>
</dbReference>
<dbReference type="GO" id="GO:0006446">
    <property type="term" value="P:regulation of translational initiation"/>
    <property type="evidence" value="ECO:0007669"/>
    <property type="project" value="InterPro"/>
</dbReference>
<dbReference type="PANTHER" id="PTHR13022:SF0">
    <property type="entry name" value="EUKARYOTIC TRANSLATION INITIATION FACTOR 3 SUBUNIT K"/>
    <property type="match status" value="1"/>
</dbReference>
<gene>
    <name evidence="8" type="primary">LOC100908010</name>
</gene>
<name>A0AAJ6VV11_9ACAR</name>
<dbReference type="GO" id="GO:0016282">
    <property type="term" value="C:eukaryotic 43S preinitiation complex"/>
    <property type="evidence" value="ECO:0007669"/>
    <property type="project" value="UniProtKB-UniRule"/>
</dbReference>
<dbReference type="InterPro" id="IPR036390">
    <property type="entry name" value="WH_DNA-bd_sf"/>
</dbReference>
<evidence type="ECO:0000259" key="6">
    <source>
        <dbReference type="PROSITE" id="PS50250"/>
    </source>
</evidence>
<dbReference type="GO" id="GO:0003743">
    <property type="term" value="F:translation initiation factor activity"/>
    <property type="evidence" value="ECO:0007669"/>
    <property type="project" value="UniProtKB-UniRule"/>
</dbReference>
<dbReference type="InterPro" id="IPR036388">
    <property type="entry name" value="WH-like_DNA-bd_sf"/>
</dbReference>
<comment type="similarity">
    <text evidence="5">Belongs to the eIF-3 subunit K family.</text>
</comment>
<keyword evidence="1 5" id="KW-0963">Cytoplasm</keyword>
<evidence type="ECO:0000313" key="8">
    <source>
        <dbReference type="RefSeq" id="XP_003737769.1"/>
    </source>
</evidence>
<keyword evidence="7" id="KW-1185">Reference proteome</keyword>
<keyword evidence="3 5" id="KW-0648">Protein biosynthesis</keyword>
<comment type="function">
    <text evidence="4">Component of the eukaryotic translation initiation factor 3 (eIF-3) complex, which is required for several steps in the initiation of protein synthesis. The eIF-3 complex associates with the 40S ribosome and facilitates the recruitment of eIF-1, eIF-1A, eIF-2:GTP:methionyl-tRNAi and eIF-5 to form the 43S pre-initiation complex (43S PIC). The eIF-3 complex stimulates mRNA recruitment to the 43S PIC and scanning of the mRNA for AUG recognition. The eIF-3 complex is also required for disassembly and recycling of post-termination ribosomal complexes and subsequently prevents premature joining of the 40S and 60S ribosomal subunits prior to initiation. The eIF-3 complex specifically targets and initiates translation of a subset of mRNAs involved in cell proliferation, including cell cycling, differentiation and apoptosis, and uses different modes of RNA stem-loop binding to exert either translational activation or repression.</text>
</comment>
<dbReference type="InterPro" id="IPR016024">
    <property type="entry name" value="ARM-type_fold"/>
</dbReference>
<dbReference type="GO" id="GO:0001732">
    <property type="term" value="P:formation of cytoplasmic translation initiation complex"/>
    <property type="evidence" value="ECO:0007669"/>
    <property type="project" value="UniProtKB-UniRule"/>
</dbReference>
<dbReference type="InterPro" id="IPR009374">
    <property type="entry name" value="eIF3k"/>
</dbReference>
<accession>A0AAJ6VV11</accession>
<dbReference type="HAMAP" id="MF_03010">
    <property type="entry name" value="eIF3k"/>
    <property type="match status" value="1"/>
</dbReference>
<proteinExistence type="inferred from homology"/>
<organism evidence="7 8">
    <name type="scientific">Galendromus occidentalis</name>
    <name type="common">western predatory mite</name>
    <dbReference type="NCBI Taxonomy" id="34638"/>
    <lineage>
        <taxon>Eukaryota</taxon>
        <taxon>Metazoa</taxon>
        <taxon>Ecdysozoa</taxon>
        <taxon>Arthropoda</taxon>
        <taxon>Chelicerata</taxon>
        <taxon>Arachnida</taxon>
        <taxon>Acari</taxon>
        <taxon>Parasitiformes</taxon>
        <taxon>Mesostigmata</taxon>
        <taxon>Gamasina</taxon>
        <taxon>Phytoseioidea</taxon>
        <taxon>Phytoseiidae</taxon>
        <taxon>Typhlodrominae</taxon>
        <taxon>Galendromus</taxon>
    </lineage>
</organism>
<dbReference type="Gene3D" id="1.25.40.250">
    <property type="entry name" value="ARM repeat, domain 1"/>
    <property type="match status" value="1"/>
</dbReference>
<dbReference type="InterPro" id="IPR033464">
    <property type="entry name" value="CSN8_PSD8_EIF3K"/>
</dbReference>
<comment type="subunit">
    <text evidence="5">Component of the eukaryotic translation initiation factor 3 (eIF-3) complex.</text>
</comment>
<dbReference type="SUPFAM" id="SSF48371">
    <property type="entry name" value="ARM repeat"/>
    <property type="match status" value="1"/>
</dbReference>
<dbReference type="InterPro" id="IPR016020">
    <property type="entry name" value="Transl_init_fac_sub12_N_euk"/>
</dbReference>
<evidence type="ECO:0000256" key="4">
    <source>
        <dbReference type="ARBA" id="ARBA00057041"/>
    </source>
</evidence>
<dbReference type="PROSITE" id="PS50250">
    <property type="entry name" value="PCI"/>
    <property type="match status" value="1"/>
</dbReference>
<dbReference type="GeneID" id="100908010"/>
<comment type="function">
    <text evidence="5">Component of the eukaryotic translation initiation factor 3 (eIF-3) complex, which is involved in protein synthesis of a specialized repertoire of mRNAs and, together with other initiation factors, stimulates binding of mRNA and methionyl-tRNAi to the 40S ribosome. The eIF-3 complex specifically targets and initiates translation of a subset of mRNAs involved in cell proliferation.</text>
</comment>
<evidence type="ECO:0000313" key="7">
    <source>
        <dbReference type="Proteomes" id="UP000694867"/>
    </source>
</evidence>
<dbReference type="GO" id="GO:0033290">
    <property type="term" value="C:eukaryotic 48S preinitiation complex"/>
    <property type="evidence" value="ECO:0007669"/>
    <property type="project" value="UniProtKB-UniRule"/>
</dbReference>
<feature type="domain" description="PCI" evidence="6">
    <location>
        <begin position="53"/>
        <end position="213"/>
    </location>
</feature>
<dbReference type="GO" id="GO:0003723">
    <property type="term" value="F:RNA binding"/>
    <property type="evidence" value="ECO:0007669"/>
    <property type="project" value="UniProtKB-UniRule"/>
</dbReference>
<dbReference type="GO" id="GO:0005852">
    <property type="term" value="C:eukaryotic translation initiation factor 3 complex"/>
    <property type="evidence" value="ECO:0007669"/>
    <property type="project" value="UniProtKB-UniRule"/>
</dbReference>